<name>A0AAE4AMC1_9FIRM</name>
<dbReference type="PROSITE" id="PS51257">
    <property type="entry name" value="PROKAR_LIPOPROTEIN"/>
    <property type="match status" value="1"/>
</dbReference>
<dbReference type="RefSeq" id="WP_307254948.1">
    <property type="nucleotide sequence ID" value="NZ_JAUSTO010000010.1"/>
</dbReference>
<comment type="caution">
    <text evidence="2">The sequence shown here is derived from an EMBL/GenBank/DDBJ whole genome shotgun (WGS) entry which is preliminary data.</text>
</comment>
<evidence type="ECO:0000313" key="3">
    <source>
        <dbReference type="Proteomes" id="UP001241537"/>
    </source>
</evidence>
<gene>
    <name evidence="2" type="ORF">J2S20_001672</name>
</gene>
<evidence type="ECO:0000256" key="1">
    <source>
        <dbReference type="SAM" id="SignalP"/>
    </source>
</evidence>
<feature type="signal peptide" evidence="1">
    <location>
        <begin position="1"/>
        <end position="23"/>
    </location>
</feature>
<dbReference type="Proteomes" id="UP001241537">
    <property type="component" value="Unassembled WGS sequence"/>
</dbReference>
<protein>
    <recommendedName>
        <fullName evidence="4">Lipoprotein</fullName>
    </recommendedName>
</protein>
<sequence length="236" mass="24915">MRKMYYVLLLATATALMSGCAQKQTAPETTASEVAETVEATEAAETAELPGETGCIDDEALAFCVAQPGVITAIDAKSGAISIRGMLAGSGTEQELILNTDAKTAFYDIAAGKKAELSALKVGDEIQSMVSTAFASSLPPQTFAYAVFLNVGEELIPEYAELTSVQKDGEKLVLTDSSQLRWVISADTELRRLSDGGQLKGEELKEGVCCLIWPALEAVSENPDAGLATEKLVLID</sequence>
<dbReference type="AlphaFoldDB" id="A0AAE4AMC1"/>
<evidence type="ECO:0008006" key="4">
    <source>
        <dbReference type="Google" id="ProtNLM"/>
    </source>
</evidence>
<accession>A0AAE4AMC1</accession>
<dbReference type="EMBL" id="JAUSTO010000010">
    <property type="protein sequence ID" value="MDQ0152966.1"/>
    <property type="molecule type" value="Genomic_DNA"/>
</dbReference>
<reference evidence="2" key="1">
    <citation type="submission" date="2023-07" db="EMBL/GenBank/DDBJ databases">
        <title>Genomic Encyclopedia of Type Strains, Phase IV (KMG-IV): sequencing the most valuable type-strain genomes for metagenomic binning, comparative biology and taxonomic classification.</title>
        <authorList>
            <person name="Goeker M."/>
        </authorList>
    </citation>
    <scope>NUCLEOTIDE SEQUENCE</scope>
    <source>
        <strain evidence="2">DSM 19659</strain>
    </source>
</reference>
<proteinExistence type="predicted"/>
<keyword evidence="1" id="KW-0732">Signal</keyword>
<feature type="chain" id="PRO_5042202921" description="Lipoprotein" evidence="1">
    <location>
        <begin position="24"/>
        <end position="236"/>
    </location>
</feature>
<keyword evidence="3" id="KW-1185">Reference proteome</keyword>
<evidence type="ECO:0000313" key="2">
    <source>
        <dbReference type="EMBL" id="MDQ0152966.1"/>
    </source>
</evidence>
<organism evidence="2 3">
    <name type="scientific">Moryella indoligenes</name>
    <dbReference type="NCBI Taxonomy" id="371674"/>
    <lineage>
        <taxon>Bacteria</taxon>
        <taxon>Bacillati</taxon>
        <taxon>Bacillota</taxon>
        <taxon>Clostridia</taxon>
        <taxon>Lachnospirales</taxon>
        <taxon>Lachnospiraceae</taxon>
        <taxon>Moryella</taxon>
    </lineage>
</organism>